<sequence>MLRRVRDYVLGGDEAWGMAVGGCHGVLGVLGPGKWLSLSISRANDRYCAADLDSSEVSRVLRKSLARQSPSGPRTTATRNTQRASHVGVFTGIVYALELSPFITRAGNWSSGLVGRSGSFWHEVTHTA</sequence>
<keyword evidence="2" id="KW-1185">Reference proteome</keyword>
<protein>
    <submittedName>
        <fullName evidence="1">Uncharacterized protein</fullName>
    </submittedName>
</protein>
<dbReference type="Proteomes" id="UP000324222">
    <property type="component" value="Unassembled WGS sequence"/>
</dbReference>
<dbReference type="AlphaFoldDB" id="A0A5B7FUP6"/>
<gene>
    <name evidence="1" type="ORF">E2C01_042456</name>
</gene>
<evidence type="ECO:0000313" key="1">
    <source>
        <dbReference type="EMBL" id="MPC48673.1"/>
    </source>
</evidence>
<comment type="caution">
    <text evidence="1">The sequence shown here is derived from an EMBL/GenBank/DDBJ whole genome shotgun (WGS) entry which is preliminary data.</text>
</comment>
<organism evidence="1 2">
    <name type="scientific">Portunus trituberculatus</name>
    <name type="common">Swimming crab</name>
    <name type="synonym">Neptunus trituberculatus</name>
    <dbReference type="NCBI Taxonomy" id="210409"/>
    <lineage>
        <taxon>Eukaryota</taxon>
        <taxon>Metazoa</taxon>
        <taxon>Ecdysozoa</taxon>
        <taxon>Arthropoda</taxon>
        <taxon>Crustacea</taxon>
        <taxon>Multicrustacea</taxon>
        <taxon>Malacostraca</taxon>
        <taxon>Eumalacostraca</taxon>
        <taxon>Eucarida</taxon>
        <taxon>Decapoda</taxon>
        <taxon>Pleocyemata</taxon>
        <taxon>Brachyura</taxon>
        <taxon>Eubrachyura</taxon>
        <taxon>Portunoidea</taxon>
        <taxon>Portunidae</taxon>
        <taxon>Portuninae</taxon>
        <taxon>Portunus</taxon>
    </lineage>
</organism>
<proteinExistence type="predicted"/>
<dbReference type="EMBL" id="VSRR010008412">
    <property type="protein sequence ID" value="MPC48673.1"/>
    <property type="molecule type" value="Genomic_DNA"/>
</dbReference>
<accession>A0A5B7FUP6</accession>
<evidence type="ECO:0000313" key="2">
    <source>
        <dbReference type="Proteomes" id="UP000324222"/>
    </source>
</evidence>
<name>A0A5B7FUP6_PORTR</name>
<reference evidence="1 2" key="1">
    <citation type="submission" date="2019-05" db="EMBL/GenBank/DDBJ databases">
        <title>Another draft genome of Portunus trituberculatus and its Hox gene families provides insights of decapod evolution.</title>
        <authorList>
            <person name="Jeong J.-H."/>
            <person name="Song I."/>
            <person name="Kim S."/>
            <person name="Choi T."/>
            <person name="Kim D."/>
            <person name="Ryu S."/>
            <person name="Kim W."/>
        </authorList>
    </citation>
    <scope>NUCLEOTIDE SEQUENCE [LARGE SCALE GENOMIC DNA]</scope>
    <source>
        <tissue evidence="1">Muscle</tissue>
    </source>
</reference>